<comment type="caution">
    <text evidence="1">The sequence shown here is derived from an EMBL/GenBank/DDBJ whole genome shotgun (WGS) entry which is preliminary data.</text>
</comment>
<gene>
    <name evidence="1" type="ORF">ACFOPQ_04440</name>
</gene>
<dbReference type="SUPFAM" id="SSF81301">
    <property type="entry name" value="Nucleotidyltransferase"/>
    <property type="match status" value="1"/>
</dbReference>
<evidence type="ECO:0000313" key="2">
    <source>
        <dbReference type="Proteomes" id="UP001595748"/>
    </source>
</evidence>
<evidence type="ECO:0000313" key="1">
    <source>
        <dbReference type="EMBL" id="MFC3860012.1"/>
    </source>
</evidence>
<proteinExistence type="predicted"/>
<protein>
    <submittedName>
        <fullName evidence="1">Nucleotidyltransferase domain-containing protein</fullName>
    </submittedName>
</protein>
<dbReference type="Pfam" id="PF10706">
    <property type="entry name" value="Aminoglyc_resit"/>
    <property type="match status" value="1"/>
</dbReference>
<organism evidence="1 2">
    <name type="scientific">Deinococcus antarcticus</name>
    <dbReference type="NCBI Taxonomy" id="1298767"/>
    <lineage>
        <taxon>Bacteria</taxon>
        <taxon>Thermotogati</taxon>
        <taxon>Deinococcota</taxon>
        <taxon>Deinococci</taxon>
        <taxon>Deinococcales</taxon>
        <taxon>Deinococcaceae</taxon>
        <taxon>Deinococcus</taxon>
    </lineage>
</organism>
<dbReference type="Gene3D" id="3.30.460.40">
    <property type="match status" value="1"/>
</dbReference>
<keyword evidence="2" id="KW-1185">Reference proteome</keyword>
<dbReference type="EMBL" id="JBHRZF010000042">
    <property type="protein sequence ID" value="MFC3860012.1"/>
    <property type="molecule type" value="Genomic_DNA"/>
</dbReference>
<dbReference type="Proteomes" id="UP001595748">
    <property type="component" value="Unassembled WGS sequence"/>
</dbReference>
<name>A0ABV8A793_9DEIO</name>
<dbReference type="InterPro" id="IPR043519">
    <property type="entry name" value="NT_sf"/>
</dbReference>
<reference evidence="2" key="1">
    <citation type="journal article" date="2019" name="Int. J. Syst. Evol. Microbiol.">
        <title>The Global Catalogue of Microorganisms (GCM) 10K type strain sequencing project: providing services to taxonomists for standard genome sequencing and annotation.</title>
        <authorList>
            <consortium name="The Broad Institute Genomics Platform"/>
            <consortium name="The Broad Institute Genome Sequencing Center for Infectious Disease"/>
            <person name="Wu L."/>
            <person name="Ma J."/>
        </authorList>
    </citation>
    <scope>NUCLEOTIDE SEQUENCE [LARGE SCALE GENOMIC DNA]</scope>
    <source>
        <strain evidence="2">CCTCC AB 2013263</strain>
    </source>
</reference>
<dbReference type="RefSeq" id="WP_380076165.1">
    <property type="nucleotide sequence ID" value="NZ_JBHRZF010000042.1"/>
</dbReference>
<sequence>MPQTVFPENQAQLDALSELALLFSSHGIEFWLRGGWALDFLLGRETRPHRDVDVVVWREHRQSLRPLLEDLDYVFRDRGFRAQMDFTRQDVKLSVILLERQPNGDLTPQHCPELVWLPDALGAAKTLHGLLCRTVTPERLIHEKLHYEGTNPLRSKDVQSLLLLEKLVRG</sequence>
<accession>A0ABV8A793</accession>
<dbReference type="InterPro" id="IPR019646">
    <property type="entry name" value="Aminoglyc_AdlTrfase"/>
</dbReference>